<dbReference type="RefSeq" id="WP_141656705.1">
    <property type="nucleotide sequence ID" value="NZ_CYHA01000002.1"/>
</dbReference>
<proteinExistence type="predicted"/>
<gene>
    <name evidence="2" type="ORF">Ga0061063_1290</name>
</gene>
<dbReference type="AlphaFoldDB" id="A0A0K6GV37"/>
<dbReference type="STRING" id="375574.GCA_001418035_01082"/>
<dbReference type="EMBL" id="CYHA01000002">
    <property type="protein sequence ID" value="CUA82468.1"/>
    <property type="molecule type" value="Genomic_DNA"/>
</dbReference>
<feature type="region of interest" description="Disordered" evidence="1">
    <location>
        <begin position="14"/>
        <end position="65"/>
    </location>
</feature>
<evidence type="ECO:0000313" key="2">
    <source>
        <dbReference type="EMBL" id="CUA82468.1"/>
    </source>
</evidence>
<accession>A0A0K6GV37</accession>
<feature type="compositionally biased region" description="Basic and acidic residues" evidence="1">
    <location>
        <begin position="52"/>
        <end position="65"/>
    </location>
</feature>
<organism evidence="2 3">
    <name type="scientific">Gulbenkiania indica</name>
    <dbReference type="NCBI Taxonomy" id="375574"/>
    <lineage>
        <taxon>Bacteria</taxon>
        <taxon>Pseudomonadati</taxon>
        <taxon>Pseudomonadota</taxon>
        <taxon>Betaproteobacteria</taxon>
        <taxon>Neisseriales</taxon>
        <taxon>Chromobacteriaceae</taxon>
        <taxon>Gulbenkiania</taxon>
    </lineage>
</organism>
<name>A0A0K6GV37_9NEIS</name>
<sequence>MSVEVPAWLSAWREGKRAAPQPVPAPKPKRPPPAKPTAKANYQGFLEPQRWPQDDGTRREPVLDTDHKPPRVVRYVGWRRCMCCGVLFWSQDVQRLRLCTGDGVSRLGCRSRDDTDGI</sequence>
<dbReference type="Proteomes" id="UP000243535">
    <property type="component" value="Unassembled WGS sequence"/>
</dbReference>
<reference evidence="3" key="1">
    <citation type="submission" date="2015-08" db="EMBL/GenBank/DDBJ databases">
        <authorList>
            <person name="Varghese N."/>
        </authorList>
    </citation>
    <scope>NUCLEOTIDE SEQUENCE [LARGE SCALE GENOMIC DNA]</scope>
    <source>
        <strain evidence="3">DSM 17901</strain>
    </source>
</reference>
<protein>
    <submittedName>
        <fullName evidence="2">Uncharacterized protein</fullName>
    </submittedName>
</protein>
<dbReference type="OrthoDB" id="6058446at2"/>
<evidence type="ECO:0000256" key="1">
    <source>
        <dbReference type="SAM" id="MobiDB-lite"/>
    </source>
</evidence>
<keyword evidence="3" id="KW-1185">Reference proteome</keyword>
<evidence type="ECO:0000313" key="3">
    <source>
        <dbReference type="Proteomes" id="UP000243535"/>
    </source>
</evidence>